<sequence>MPILSNAFELIRSLWLKTLLFVARPLIPRLLPDPYIAAGHERVASKPVHQSRVTMTEILAAQHCNAKGLANAGTILGWIDVAAGIAAKRHALAPCVTRSVDDVAFLHTVQIGDILTIQASVNKSWKTSMEVGVKVEAETPLTGERFFVAHAYLTFVALSPRPHPKTYLGSILIEHLPTRVPEIIPHTAMEKKRYEMAEKRRQARFAKKPTNLQNIRDLMRAWSQGLKEHDADSSAQIRSHPALYANDSNDVNDHVFQSTIANDLHLNKRRYSTDPTLIQQAAEEKKMEVTFAELVELVMPQHANTLSITFGGQIIAWMEAAALASANRLARAYLLTASVDSLNFITPTKVGDVVTIRSIVSRTYTSSMEVYVSVESENLQTTETKFTNDGFFTIVAIDHDNVPVKIPRAIPDSDAEIQLLEGGSERRAKRLVQRLEVVNLVNDSTGDGSISPSQMPMSPS</sequence>
<dbReference type="EMBL" id="LK023346">
    <property type="protein sequence ID" value="CDS11434.1"/>
    <property type="molecule type" value="Genomic_DNA"/>
</dbReference>
<dbReference type="AlphaFoldDB" id="A0A077WW09"/>
<evidence type="ECO:0000259" key="2">
    <source>
        <dbReference type="PROSITE" id="PS51770"/>
    </source>
</evidence>
<dbReference type="CDD" id="cd03442">
    <property type="entry name" value="BFIT_BACH"/>
    <property type="match status" value="2"/>
</dbReference>
<dbReference type="InterPro" id="IPR033120">
    <property type="entry name" value="HOTDOG_ACOT"/>
</dbReference>
<organism evidence="3">
    <name type="scientific">Lichtheimia ramosa</name>
    <dbReference type="NCBI Taxonomy" id="688394"/>
    <lineage>
        <taxon>Eukaryota</taxon>
        <taxon>Fungi</taxon>
        <taxon>Fungi incertae sedis</taxon>
        <taxon>Mucoromycota</taxon>
        <taxon>Mucoromycotina</taxon>
        <taxon>Mucoromycetes</taxon>
        <taxon>Mucorales</taxon>
        <taxon>Lichtheimiaceae</taxon>
        <taxon>Lichtheimia</taxon>
    </lineage>
</organism>
<dbReference type="InterPro" id="IPR040170">
    <property type="entry name" value="Cytosol_ACT"/>
</dbReference>
<dbReference type="PANTHER" id="PTHR11049:SF16">
    <property type="entry name" value="PROTEIN VDLD"/>
    <property type="match status" value="1"/>
</dbReference>
<gene>
    <name evidence="3" type="ORF">LRAMOSA03697</name>
</gene>
<dbReference type="Pfam" id="PF03061">
    <property type="entry name" value="4HBT"/>
    <property type="match status" value="2"/>
</dbReference>
<protein>
    <recommendedName>
        <fullName evidence="2">HotDog ACOT-type domain-containing protein</fullName>
    </recommendedName>
</protein>
<dbReference type="GO" id="GO:0052816">
    <property type="term" value="F:long-chain fatty acyl-CoA hydrolase activity"/>
    <property type="evidence" value="ECO:0007669"/>
    <property type="project" value="TreeGrafter"/>
</dbReference>
<proteinExistence type="predicted"/>
<accession>A0A077WW09</accession>
<feature type="domain" description="HotDog ACOT-type" evidence="2">
    <location>
        <begin position="49"/>
        <end position="161"/>
    </location>
</feature>
<dbReference type="GO" id="GO:0006637">
    <property type="term" value="P:acyl-CoA metabolic process"/>
    <property type="evidence" value="ECO:0007669"/>
    <property type="project" value="TreeGrafter"/>
</dbReference>
<dbReference type="InterPro" id="IPR006683">
    <property type="entry name" value="Thioestr_dom"/>
</dbReference>
<dbReference type="SUPFAM" id="SSF54637">
    <property type="entry name" value="Thioesterase/thiol ester dehydrase-isomerase"/>
    <property type="match status" value="2"/>
</dbReference>
<dbReference type="OrthoDB" id="3184331at2759"/>
<name>A0A077WW09_9FUNG</name>
<dbReference type="GO" id="GO:0005829">
    <property type="term" value="C:cytosol"/>
    <property type="evidence" value="ECO:0007669"/>
    <property type="project" value="TreeGrafter"/>
</dbReference>
<evidence type="ECO:0000313" key="3">
    <source>
        <dbReference type="EMBL" id="CDS11434.1"/>
    </source>
</evidence>
<dbReference type="InterPro" id="IPR029069">
    <property type="entry name" value="HotDog_dom_sf"/>
</dbReference>
<feature type="domain" description="HotDog ACOT-type" evidence="2">
    <location>
        <begin position="288"/>
        <end position="400"/>
    </location>
</feature>
<dbReference type="PROSITE" id="PS51770">
    <property type="entry name" value="HOTDOG_ACOT"/>
    <property type="match status" value="2"/>
</dbReference>
<keyword evidence="1" id="KW-0378">Hydrolase</keyword>
<reference evidence="3" key="1">
    <citation type="journal article" date="2014" name="Genome Announc.">
        <title>De novo whole-genome sequence and genome annotation of Lichtheimia ramosa.</title>
        <authorList>
            <person name="Linde J."/>
            <person name="Schwartze V."/>
            <person name="Binder U."/>
            <person name="Lass-Florl C."/>
            <person name="Voigt K."/>
            <person name="Horn F."/>
        </authorList>
    </citation>
    <scope>NUCLEOTIDE SEQUENCE</scope>
    <source>
        <strain evidence="3">JMRC FSU:6197</strain>
    </source>
</reference>
<dbReference type="PANTHER" id="PTHR11049">
    <property type="entry name" value="ACYL COENZYME A THIOESTER HYDROLASE"/>
    <property type="match status" value="1"/>
</dbReference>
<evidence type="ECO:0000256" key="1">
    <source>
        <dbReference type="ARBA" id="ARBA00022801"/>
    </source>
</evidence>
<dbReference type="Gene3D" id="3.10.129.10">
    <property type="entry name" value="Hotdog Thioesterase"/>
    <property type="match status" value="2"/>
</dbReference>